<evidence type="ECO:0000313" key="5">
    <source>
        <dbReference type="Ensembl" id="ENSCCRP00000090994.2"/>
    </source>
</evidence>
<dbReference type="Pfam" id="PF00780">
    <property type="entry name" value="CNH"/>
    <property type="match status" value="1"/>
</dbReference>
<comment type="similarity">
    <text evidence="3">Belongs to the VAM6/VPS39 family.</text>
</comment>
<dbReference type="Pfam" id="PF10366">
    <property type="entry name" value="Vps39_1"/>
    <property type="match status" value="1"/>
</dbReference>
<dbReference type="PANTHER" id="PTHR12894">
    <property type="entry name" value="CNH DOMAIN CONTAINING"/>
    <property type="match status" value="1"/>
</dbReference>
<dbReference type="InterPro" id="IPR036322">
    <property type="entry name" value="WD40_repeat_dom_sf"/>
</dbReference>
<evidence type="ECO:0000313" key="6">
    <source>
        <dbReference type="Proteomes" id="UP001108240"/>
    </source>
</evidence>
<dbReference type="GO" id="GO:0034058">
    <property type="term" value="P:endosomal vesicle fusion"/>
    <property type="evidence" value="ECO:0007669"/>
    <property type="project" value="TreeGrafter"/>
</dbReference>
<dbReference type="InterPro" id="IPR001180">
    <property type="entry name" value="CNH_dom"/>
</dbReference>
<evidence type="ECO:0000256" key="3">
    <source>
        <dbReference type="ARBA" id="ARBA00038201"/>
    </source>
</evidence>
<reference evidence="5" key="2">
    <citation type="submission" date="2025-09" db="UniProtKB">
        <authorList>
            <consortium name="Ensembl"/>
        </authorList>
    </citation>
    <scope>IDENTIFICATION</scope>
</reference>
<dbReference type="GeneTree" id="ENSGT00530000063596"/>
<keyword evidence="6" id="KW-1185">Reference proteome</keyword>
<evidence type="ECO:0000259" key="4">
    <source>
        <dbReference type="PROSITE" id="PS50219"/>
    </source>
</evidence>
<dbReference type="PANTHER" id="PTHR12894:SF49">
    <property type="entry name" value="VAM6_VPS39-LIKE PROTEIN"/>
    <property type="match status" value="1"/>
</dbReference>
<proteinExistence type="inferred from homology"/>
<dbReference type="InterPro" id="IPR019452">
    <property type="entry name" value="VPS39/TGF_beta_rcpt-assoc_1"/>
</dbReference>
<name>A0A8C1FEH9_CYPCA</name>
<evidence type="ECO:0000256" key="1">
    <source>
        <dbReference type="ARBA" id="ARBA00004184"/>
    </source>
</evidence>
<dbReference type="SUPFAM" id="SSF50978">
    <property type="entry name" value="WD40 repeat-like"/>
    <property type="match status" value="1"/>
</dbReference>
<dbReference type="GO" id="GO:0005737">
    <property type="term" value="C:cytoplasm"/>
    <property type="evidence" value="ECO:0007669"/>
    <property type="project" value="TreeGrafter"/>
</dbReference>
<dbReference type="InterPro" id="IPR019453">
    <property type="entry name" value="VPS39/TGFA1_Znf"/>
</dbReference>
<dbReference type="GO" id="GO:0012505">
    <property type="term" value="C:endomembrane system"/>
    <property type="evidence" value="ECO:0007669"/>
    <property type="project" value="UniProtKB-SubCell"/>
</dbReference>
<dbReference type="GO" id="GO:0006914">
    <property type="term" value="P:autophagy"/>
    <property type="evidence" value="ECO:0007669"/>
    <property type="project" value="TreeGrafter"/>
</dbReference>
<dbReference type="GO" id="GO:0016020">
    <property type="term" value="C:membrane"/>
    <property type="evidence" value="ECO:0007669"/>
    <property type="project" value="TreeGrafter"/>
</dbReference>
<dbReference type="PROSITE" id="PS50219">
    <property type="entry name" value="CNH"/>
    <property type="match status" value="1"/>
</dbReference>
<feature type="domain" description="CNH" evidence="4">
    <location>
        <begin position="15"/>
        <end position="283"/>
    </location>
</feature>
<dbReference type="Proteomes" id="UP001108240">
    <property type="component" value="Unplaced"/>
</dbReference>
<organism evidence="5 6">
    <name type="scientific">Cyprinus carpio carpio</name>
    <dbReference type="NCBI Taxonomy" id="630221"/>
    <lineage>
        <taxon>Eukaryota</taxon>
        <taxon>Metazoa</taxon>
        <taxon>Chordata</taxon>
        <taxon>Craniata</taxon>
        <taxon>Vertebrata</taxon>
        <taxon>Euteleostomi</taxon>
        <taxon>Actinopterygii</taxon>
        <taxon>Neopterygii</taxon>
        <taxon>Teleostei</taxon>
        <taxon>Ostariophysi</taxon>
        <taxon>Cypriniformes</taxon>
        <taxon>Cyprinidae</taxon>
        <taxon>Cyprininae</taxon>
        <taxon>Cyprinus</taxon>
    </lineage>
</organism>
<reference evidence="5" key="1">
    <citation type="submission" date="2025-08" db="UniProtKB">
        <authorList>
            <consortium name="Ensembl"/>
        </authorList>
    </citation>
    <scope>IDENTIFICATION</scope>
</reference>
<dbReference type="Pfam" id="PF10367">
    <property type="entry name" value="zf-Vps39_C"/>
    <property type="match status" value="1"/>
</dbReference>
<accession>A0A8C1FEH9</accession>
<keyword evidence="2" id="KW-0472">Membrane</keyword>
<dbReference type="AlphaFoldDB" id="A0A8C1FEH9"/>
<sequence length="797" mass="90824">MHDAYEPVPILEKLPLQIDCLAAWDDWLLVGTKPGHLLLYRIKKDAGTNRFEVTLEKSNKNFSKKIQQLFVVSQYKILVSLLENNIHVHDLLTFQQITVVSKARGATLFACDLQQSSSGEAKLRMCVAVKRKIQLYYWKDRDFHELQGDVAAPDVPKSMAWCENSICVGFKRDYYLIRMDGRGSVKELFPTGKQLEPLVAPLADGKVAVGQDDLTVVLNEEGVCTQKCALNWTDIPVAMEHQPPYIIAVLPRYVEIRTLEPRLLVQSIELQRPRFLTSAGSNVVYVASNHFVWRLVPISIASQIRQLLQDKQFELALQLAKMKDDSDADKRQQIHHIQNLFAFNLFCQKRFDDSMQVFAKLGTDPTHVIGLYPDLLPTDYRKQLHYPNPLPALSGAELEKAHLALIDYLTQKRSHLVKQLNDSDPSTTSPLMEGTPTIKSRKKLLQIIDTTLLKCYLHTNVALVSPLLRLENNHCHIEESEYVLKKAHKYSELIILYEKKGLHQKALQVLLDQSTKANSPLKGHESTVQYLQRLGVENLGIIFEFSPWVLKICVPAVAAGKEAGELGEYRNKLLSFLDVSCSYEPERLISDFPFDGLLEERALLLGRMGKHEQALFIYVHILKDTHMAEEYCHGHYDPSANGNKDVYLSLLRMYLSPPDVHFLGPIKMELCEPQANLQAALKVLQLHHSKLNTTKAINLLPANTQIREIQVFLESVLEEKAGRKRFDQVLKSLLQAEFLRVQEERIFHQQVKCVITDEKTCRVCKKKIGNSAFARYPNSVVVHYFCCKDRSVSDTSV</sequence>
<protein>
    <submittedName>
        <fullName evidence="5">VPS39 subunit of HOPS complex</fullName>
    </submittedName>
</protein>
<dbReference type="InterPro" id="IPR032914">
    <property type="entry name" value="Vam6/VPS39/TRAP1"/>
</dbReference>
<evidence type="ECO:0000256" key="2">
    <source>
        <dbReference type="ARBA" id="ARBA00023136"/>
    </source>
</evidence>
<comment type="subcellular location">
    <subcellularLocation>
        <location evidence="1">Endomembrane system</location>
        <topology evidence="1">Peripheral membrane protein</topology>
    </subcellularLocation>
</comment>
<dbReference type="Ensembl" id="ENSCCRT00000098787.2">
    <property type="protein sequence ID" value="ENSCCRP00000090994.2"/>
    <property type="gene ID" value="ENSCCRG00000048236.2"/>
</dbReference>